<dbReference type="PROSITE" id="PS50240">
    <property type="entry name" value="TRYPSIN_DOM"/>
    <property type="match status" value="1"/>
</dbReference>
<name>A0A6A5HRX6_CAERE</name>
<dbReference type="Pfam" id="PF03761">
    <property type="entry name" value="DUF316"/>
    <property type="match status" value="1"/>
</dbReference>
<dbReference type="CTD" id="78773309"/>
<dbReference type="InterPro" id="IPR001254">
    <property type="entry name" value="Trypsin_dom"/>
</dbReference>
<evidence type="ECO:0000259" key="2">
    <source>
        <dbReference type="PROSITE" id="PS50240"/>
    </source>
</evidence>
<organism evidence="3 4">
    <name type="scientific">Caenorhabditis remanei</name>
    <name type="common">Caenorhabditis vulgaris</name>
    <dbReference type="NCBI Taxonomy" id="31234"/>
    <lineage>
        <taxon>Eukaryota</taxon>
        <taxon>Metazoa</taxon>
        <taxon>Ecdysozoa</taxon>
        <taxon>Nematoda</taxon>
        <taxon>Chromadorea</taxon>
        <taxon>Rhabditida</taxon>
        <taxon>Rhabditina</taxon>
        <taxon>Rhabditomorpha</taxon>
        <taxon>Rhabditoidea</taxon>
        <taxon>Rhabditidae</taxon>
        <taxon>Peloderinae</taxon>
        <taxon>Caenorhabditis</taxon>
    </lineage>
</organism>
<feature type="chain" id="PRO_5025335058" description="Peptidase S1 domain-containing protein" evidence="1">
    <location>
        <begin position="17"/>
        <end position="299"/>
    </location>
</feature>
<dbReference type="EMBL" id="WUAV01000001">
    <property type="protein sequence ID" value="KAF1770041.1"/>
    <property type="molecule type" value="Genomic_DNA"/>
</dbReference>
<keyword evidence="1" id="KW-0732">Signal</keyword>
<dbReference type="InterPro" id="IPR005514">
    <property type="entry name" value="DUF316"/>
</dbReference>
<dbReference type="KEGG" id="crq:GCK72_001858"/>
<dbReference type="PANTHER" id="PTHR22596:SF7">
    <property type="entry name" value="PEPTIDASE S1 DOMAIN-CONTAINING PROTEIN"/>
    <property type="match status" value="1"/>
</dbReference>
<sequence>MRFLVLFLIFLQLIDCLRRLSSLENEQLKNNCGTKPPISSQKFSSGFMKNKRFIYGGVPISGNQAPWSVYLDFSEGVCSGTIISSRHILTATHCLQRNHTNRNPILQTTAWTCENNNRDLVYTQDHQLLVVYRSDLQVLSTNVVKVTMLNMCAVNNVDYDDIMIMELKYDIEFNDYAHPACIPQSSNFDVLGNWFSISAFGHNHWIFDEENNDPIVLRFGIMMIQSIHNDGRVFGAVDPRQQNVLRPGDSGGSAFSSATDNRYYLIGVCSGSSADEQYYSTFISVGNHYNQICFHTGIC</sequence>
<dbReference type="GO" id="GO:0004252">
    <property type="term" value="F:serine-type endopeptidase activity"/>
    <property type="evidence" value="ECO:0007669"/>
    <property type="project" value="InterPro"/>
</dbReference>
<dbReference type="AlphaFoldDB" id="A0A6A5HRX6"/>
<feature type="domain" description="Peptidase S1" evidence="2">
    <location>
        <begin position="54"/>
        <end position="299"/>
    </location>
</feature>
<reference evidence="3 4" key="1">
    <citation type="submission" date="2019-12" db="EMBL/GenBank/DDBJ databases">
        <title>Chromosome-level assembly of the Caenorhabditis remanei genome.</title>
        <authorList>
            <person name="Teterina A.A."/>
            <person name="Willis J.H."/>
            <person name="Phillips P.C."/>
        </authorList>
    </citation>
    <scope>NUCLEOTIDE SEQUENCE [LARGE SCALE GENOMIC DNA]</scope>
    <source>
        <strain evidence="3 4">PX506</strain>
        <tissue evidence="3">Whole organism</tissue>
    </source>
</reference>
<dbReference type="Proteomes" id="UP000483820">
    <property type="component" value="Chromosome I"/>
</dbReference>
<protein>
    <recommendedName>
        <fullName evidence="2">Peptidase S1 domain-containing protein</fullName>
    </recommendedName>
</protein>
<dbReference type="PANTHER" id="PTHR22596">
    <property type="entry name" value="TRYPSIN-LIKE PROTEASE PROTEIN 6"/>
    <property type="match status" value="1"/>
</dbReference>
<dbReference type="InterPro" id="IPR009003">
    <property type="entry name" value="Peptidase_S1_PA"/>
</dbReference>
<comment type="caution">
    <text evidence="3">The sequence shown here is derived from an EMBL/GenBank/DDBJ whole genome shotgun (WGS) entry which is preliminary data.</text>
</comment>
<evidence type="ECO:0000256" key="1">
    <source>
        <dbReference type="SAM" id="SignalP"/>
    </source>
</evidence>
<accession>A0A6A5HRX6</accession>
<dbReference type="RefSeq" id="XP_053591798.1">
    <property type="nucleotide sequence ID" value="XM_053723153.1"/>
</dbReference>
<dbReference type="GeneID" id="78773309"/>
<dbReference type="SMART" id="SM00020">
    <property type="entry name" value="Tryp_SPc"/>
    <property type="match status" value="1"/>
</dbReference>
<gene>
    <name evidence="3" type="ORF">GCK72_001858</name>
</gene>
<dbReference type="SUPFAM" id="SSF50494">
    <property type="entry name" value="Trypsin-like serine proteases"/>
    <property type="match status" value="1"/>
</dbReference>
<dbReference type="PROSITE" id="PS00134">
    <property type="entry name" value="TRYPSIN_HIS"/>
    <property type="match status" value="1"/>
</dbReference>
<dbReference type="GO" id="GO:0006508">
    <property type="term" value="P:proteolysis"/>
    <property type="evidence" value="ECO:0007669"/>
    <property type="project" value="InterPro"/>
</dbReference>
<dbReference type="InterPro" id="IPR018114">
    <property type="entry name" value="TRYPSIN_HIS"/>
</dbReference>
<evidence type="ECO:0000313" key="3">
    <source>
        <dbReference type="EMBL" id="KAF1770041.1"/>
    </source>
</evidence>
<dbReference type="Gene3D" id="2.40.10.10">
    <property type="entry name" value="Trypsin-like serine proteases"/>
    <property type="match status" value="1"/>
</dbReference>
<feature type="signal peptide" evidence="1">
    <location>
        <begin position="1"/>
        <end position="16"/>
    </location>
</feature>
<proteinExistence type="predicted"/>
<evidence type="ECO:0000313" key="4">
    <source>
        <dbReference type="Proteomes" id="UP000483820"/>
    </source>
</evidence>
<dbReference type="InterPro" id="IPR043504">
    <property type="entry name" value="Peptidase_S1_PA_chymotrypsin"/>
</dbReference>